<gene>
    <name evidence="4" type="ORF">DM02DRAFT_546499</name>
</gene>
<accession>A0A2V1CZG4</accession>
<dbReference type="SUPFAM" id="SSF53098">
    <property type="entry name" value="Ribonuclease H-like"/>
    <property type="match status" value="1"/>
</dbReference>
<proteinExistence type="predicted"/>
<feature type="non-terminal residue" evidence="4">
    <location>
        <position position="1"/>
    </location>
</feature>
<dbReference type="Gene3D" id="3.30.420.10">
    <property type="entry name" value="Ribonuclease H-like superfamily/Ribonuclease H"/>
    <property type="match status" value="1"/>
</dbReference>
<dbReference type="EMBL" id="KZ805969">
    <property type="protein sequence ID" value="PVH91081.1"/>
    <property type="molecule type" value="Genomic_DNA"/>
</dbReference>
<dbReference type="InterPro" id="IPR012337">
    <property type="entry name" value="RNaseH-like_sf"/>
</dbReference>
<dbReference type="Proteomes" id="UP000244855">
    <property type="component" value="Unassembled WGS sequence"/>
</dbReference>
<dbReference type="OrthoDB" id="8191639at2759"/>
<keyword evidence="2" id="KW-0378">Hydrolase</keyword>
<keyword evidence="5" id="KW-1185">Reference proteome</keyword>
<evidence type="ECO:0000256" key="1">
    <source>
        <dbReference type="ARBA" id="ARBA00022722"/>
    </source>
</evidence>
<evidence type="ECO:0008006" key="6">
    <source>
        <dbReference type="Google" id="ProtNLM"/>
    </source>
</evidence>
<dbReference type="InterPro" id="IPR047021">
    <property type="entry name" value="REXO1/3/4-like"/>
</dbReference>
<dbReference type="GO" id="GO:0005634">
    <property type="term" value="C:nucleus"/>
    <property type="evidence" value="ECO:0007669"/>
    <property type="project" value="TreeGrafter"/>
</dbReference>
<name>A0A2V1CZG4_9PLEO</name>
<evidence type="ECO:0000313" key="5">
    <source>
        <dbReference type="Proteomes" id="UP000244855"/>
    </source>
</evidence>
<dbReference type="InterPro" id="IPR036397">
    <property type="entry name" value="RNaseH_sf"/>
</dbReference>
<reference evidence="4 5" key="1">
    <citation type="journal article" date="2018" name="Sci. Rep.">
        <title>Comparative genomics provides insights into the lifestyle and reveals functional heterogeneity of dark septate endophytic fungi.</title>
        <authorList>
            <person name="Knapp D.G."/>
            <person name="Nemeth J.B."/>
            <person name="Barry K."/>
            <person name="Hainaut M."/>
            <person name="Henrissat B."/>
            <person name="Johnson J."/>
            <person name="Kuo A."/>
            <person name="Lim J.H.P."/>
            <person name="Lipzen A."/>
            <person name="Nolan M."/>
            <person name="Ohm R.A."/>
            <person name="Tamas L."/>
            <person name="Grigoriev I.V."/>
            <person name="Spatafora J.W."/>
            <person name="Nagy L.G."/>
            <person name="Kovacs G.M."/>
        </authorList>
    </citation>
    <scope>NUCLEOTIDE SEQUENCE [LARGE SCALE GENOMIC DNA]</scope>
    <source>
        <strain evidence="4 5">DSE2036</strain>
    </source>
</reference>
<dbReference type="PANTHER" id="PTHR12801:SF45">
    <property type="entry name" value="RNA EXONUCLEASE 4"/>
    <property type="match status" value="1"/>
</dbReference>
<evidence type="ECO:0000256" key="2">
    <source>
        <dbReference type="ARBA" id="ARBA00022801"/>
    </source>
</evidence>
<evidence type="ECO:0000313" key="4">
    <source>
        <dbReference type="EMBL" id="PVH91081.1"/>
    </source>
</evidence>
<keyword evidence="1" id="KW-0540">Nuclease</keyword>
<dbReference type="AlphaFoldDB" id="A0A2V1CZG4"/>
<dbReference type="GO" id="GO:0003676">
    <property type="term" value="F:nucleic acid binding"/>
    <property type="evidence" value="ECO:0007669"/>
    <property type="project" value="InterPro"/>
</dbReference>
<keyword evidence="3" id="KW-0269">Exonuclease</keyword>
<sequence>FSEVQAQLVELLRDRIVIGHDIEKDMKVISMDLPYHILRLQGYSGYRQYANHGAHQGPSLKNLAMKLLGRPIKQGRVSSVEDAVATMEVYRNAEVDIDREQGQ</sequence>
<protein>
    <recommendedName>
        <fullName evidence="6">Exonuclease domain-containing protein</fullName>
    </recommendedName>
</protein>
<organism evidence="4 5">
    <name type="scientific">Periconia macrospinosa</name>
    <dbReference type="NCBI Taxonomy" id="97972"/>
    <lineage>
        <taxon>Eukaryota</taxon>
        <taxon>Fungi</taxon>
        <taxon>Dikarya</taxon>
        <taxon>Ascomycota</taxon>
        <taxon>Pezizomycotina</taxon>
        <taxon>Dothideomycetes</taxon>
        <taxon>Pleosporomycetidae</taxon>
        <taxon>Pleosporales</taxon>
        <taxon>Massarineae</taxon>
        <taxon>Periconiaceae</taxon>
        <taxon>Periconia</taxon>
    </lineage>
</organism>
<dbReference type="PANTHER" id="PTHR12801">
    <property type="entry name" value="RNA EXONUCLEASE REXO1 / RECO3 FAMILY MEMBER-RELATED"/>
    <property type="match status" value="1"/>
</dbReference>
<dbReference type="STRING" id="97972.A0A2V1CZG4"/>
<dbReference type="GO" id="GO:0004527">
    <property type="term" value="F:exonuclease activity"/>
    <property type="evidence" value="ECO:0007669"/>
    <property type="project" value="UniProtKB-KW"/>
</dbReference>
<evidence type="ECO:0000256" key="3">
    <source>
        <dbReference type="ARBA" id="ARBA00022839"/>
    </source>
</evidence>